<dbReference type="SUPFAM" id="SSF53474">
    <property type="entry name" value="alpha/beta-Hydrolases"/>
    <property type="match status" value="1"/>
</dbReference>
<dbReference type="AlphaFoldDB" id="A0A9D1TWE4"/>
<feature type="domain" description="Carboxylesterase type B" evidence="3">
    <location>
        <begin position="42"/>
        <end position="359"/>
    </location>
</feature>
<accession>A0A9D1TWE4</accession>
<dbReference type="InterPro" id="IPR050309">
    <property type="entry name" value="Type-B_Carboxylest/Lipase"/>
</dbReference>
<evidence type="ECO:0000256" key="2">
    <source>
        <dbReference type="SAM" id="SignalP"/>
    </source>
</evidence>
<proteinExistence type="predicted"/>
<dbReference type="Proteomes" id="UP000823933">
    <property type="component" value="Unassembled WGS sequence"/>
</dbReference>
<gene>
    <name evidence="4" type="ORF">H9890_05555</name>
</gene>
<sequence>MNLTRRGFLQAGALAAAGLAASPALAGRAADGRPAQSPCQGPVRPTAYGPVQGRQNGAGLVWYGVPYAAEPSGALRWQPPQDPAPWTAPLDCTAPAPMALQPCNGAAAGTEDCLKLDIYAPGGGSGLPVVVYFHGGGNRTGTTLELPGRRLAEQAGCVFVSVGYRLGLLGFNALPALQNGPDATGSCALLDAAKAFDWVEENIAAFGGDKNNVTAMGFSSGGRDVLAMAASPYFAGRFQKAISLSGGLTMADPARSARQTARILAPLAVEDGLFADADAAAAWLLTDGGEVGRWLYALDPARLCALLPGGGDLRMSSFPHLFADGVVLPAGGFEAVQNSAVPLLLVTGATEFSLFSPLASQYQAQGLSAADAARARDFANEYGSALYRLFNGAAAAQVLAPRSTAPVWLCELAYGAPGSRRPITALGLGSYHGLSLSLLSGENGMAALTGAGGPGFDALADAFTGAVAAFLRSGDPNGGALPAWHLWTPAAPAALVLDAGQDAASLTAELRAAPADTAAVLDRMAADASLPADVKQHVIRTVLNGRFFSAALDERYHNPSLWT</sequence>
<feature type="signal peptide" evidence="2">
    <location>
        <begin position="1"/>
        <end position="26"/>
    </location>
</feature>
<evidence type="ECO:0000259" key="3">
    <source>
        <dbReference type="Pfam" id="PF00135"/>
    </source>
</evidence>
<comment type="caution">
    <text evidence="4">The sequence shown here is derived from an EMBL/GenBank/DDBJ whole genome shotgun (WGS) entry which is preliminary data.</text>
</comment>
<dbReference type="PANTHER" id="PTHR11559">
    <property type="entry name" value="CARBOXYLESTERASE"/>
    <property type="match status" value="1"/>
</dbReference>
<dbReference type="InterPro" id="IPR029058">
    <property type="entry name" value="AB_hydrolase_fold"/>
</dbReference>
<dbReference type="InterPro" id="IPR006311">
    <property type="entry name" value="TAT_signal"/>
</dbReference>
<feature type="region of interest" description="Disordered" evidence="1">
    <location>
        <begin position="29"/>
        <end position="50"/>
    </location>
</feature>
<dbReference type="PROSITE" id="PS51318">
    <property type="entry name" value="TAT"/>
    <property type="match status" value="1"/>
</dbReference>
<keyword evidence="2" id="KW-0732">Signal</keyword>
<organism evidence="4 5">
    <name type="scientific">Candidatus Faecalibacterium intestinigallinarum</name>
    <dbReference type="NCBI Taxonomy" id="2838581"/>
    <lineage>
        <taxon>Bacteria</taxon>
        <taxon>Bacillati</taxon>
        <taxon>Bacillota</taxon>
        <taxon>Clostridia</taxon>
        <taxon>Eubacteriales</taxon>
        <taxon>Oscillospiraceae</taxon>
        <taxon>Faecalibacterium</taxon>
    </lineage>
</organism>
<evidence type="ECO:0000313" key="4">
    <source>
        <dbReference type="EMBL" id="HIW08852.1"/>
    </source>
</evidence>
<feature type="chain" id="PRO_5038845982" evidence="2">
    <location>
        <begin position="27"/>
        <end position="563"/>
    </location>
</feature>
<reference evidence="4" key="2">
    <citation type="submission" date="2021-04" db="EMBL/GenBank/DDBJ databases">
        <authorList>
            <person name="Gilroy R."/>
        </authorList>
    </citation>
    <scope>NUCLEOTIDE SEQUENCE</scope>
    <source>
        <strain evidence="4">ChiHcolR34-3080</strain>
    </source>
</reference>
<name>A0A9D1TWE4_9FIRM</name>
<protein>
    <submittedName>
        <fullName evidence="4">Carboxylesterase family protein</fullName>
    </submittedName>
</protein>
<dbReference type="Pfam" id="PF00135">
    <property type="entry name" value="COesterase"/>
    <property type="match status" value="1"/>
</dbReference>
<evidence type="ECO:0000256" key="1">
    <source>
        <dbReference type="SAM" id="MobiDB-lite"/>
    </source>
</evidence>
<dbReference type="Gene3D" id="3.40.50.1820">
    <property type="entry name" value="alpha/beta hydrolase"/>
    <property type="match status" value="1"/>
</dbReference>
<evidence type="ECO:0000313" key="5">
    <source>
        <dbReference type="Proteomes" id="UP000823933"/>
    </source>
</evidence>
<dbReference type="InterPro" id="IPR002018">
    <property type="entry name" value="CarbesteraseB"/>
</dbReference>
<dbReference type="EMBL" id="DXHQ01000067">
    <property type="protein sequence ID" value="HIW08852.1"/>
    <property type="molecule type" value="Genomic_DNA"/>
</dbReference>
<reference evidence="4" key="1">
    <citation type="journal article" date="2021" name="PeerJ">
        <title>Extensive microbial diversity within the chicken gut microbiome revealed by metagenomics and culture.</title>
        <authorList>
            <person name="Gilroy R."/>
            <person name="Ravi A."/>
            <person name="Getino M."/>
            <person name="Pursley I."/>
            <person name="Horton D.L."/>
            <person name="Alikhan N.F."/>
            <person name="Baker D."/>
            <person name="Gharbi K."/>
            <person name="Hall N."/>
            <person name="Watson M."/>
            <person name="Adriaenssens E.M."/>
            <person name="Foster-Nyarko E."/>
            <person name="Jarju S."/>
            <person name="Secka A."/>
            <person name="Antonio M."/>
            <person name="Oren A."/>
            <person name="Chaudhuri R.R."/>
            <person name="La Ragione R."/>
            <person name="Hildebrand F."/>
            <person name="Pallen M.J."/>
        </authorList>
    </citation>
    <scope>NUCLEOTIDE SEQUENCE</scope>
    <source>
        <strain evidence="4">ChiHcolR34-3080</strain>
    </source>
</reference>